<evidence type="ECO:0000313" key="4">
    <source>
        <dbReference type="Proteomes" id="UP001176883"/>
    </source>
</evidence>
<keyword evidence="4" id="KW-1185">Reference proteome</keyword>
<evidence type="ECO:0000256" key="1">
    <source>
        <dbReference type="SAM" id="MobiDB-lite"/>
    </source>
</evidence>
<proteinExistence type="predicted"/>
<feature type="compositionally biased region" description="Acidic residues" evidence="1">
    <location>
        <begin position="290"/>
        <end position="305"/>
    </location>
</feature>
<protein>
    <submittedName>
        <fullName evidence="3">Uncharacterized protein</fullName>
    </submittedName>
</protein>
<feature type="compositionally biased region" description="Low complexity" evidence="1">
    <location>
        <begin position="128"/>
        <end position="151"/>
    </location>
</feature>
<dbReference type="RefSeq" id="WP_303276930.1">
    <property type="nucleotide sequence ID" value="NZ_JAUOEK010000068.1"/>
</dbReference>
<feature type="chain" id="PRO_5046038048" evidence="2">
    <location>
        <begin position="26"/>
        <end position="968"/>
    </location>
</feature>
<organism evidence="3 4">
    <name type="scientific">Flavivirga aquimarina</name>
    <dbReference type="NCBI Taxonomy" id="2027862"/>
    <lineage>
        <taxon>Bacteria</taxon>
        <taxon>Pseudomonadati</taxon>
        <taxon>Bacteroidota</taxon>
        <taxon>Flavobacteriia</taxon>
        <taxon>Flavobacteriales</taxon>
        <taxon>Flavobacteriaceae</taxon>
        <taxon>Flavivirga</taxon>
    </lineage>
</organism>
<dbReference type="EMBL" id="JAUOEK010000068">
    <property type="protein sequence ID" value="MDO5969242.1"/>
    <property type="molecule type" value="Genomic_DNA"/>
</dbReference>
<dbReference type="Proteomes" id="UP001176883">
    <property type="component" value="Unassembled WGS sequence"/>
</dbReference>
<feature type="region of interest" description="Disordered" evidence="1">
    <location>
        <begin position="116"/>
        <end position="160"/>
    </location>
</feature>
<accession>A0ABT8W7Y7</accession>
<reference evidence="3" key="1">
    <citation type="submission" date="2023-07" db="EMBL/GenBank/DDBJ databases">
        <title>Two novel species in the genus Flavivirga.</title>
        <authorList>
            <person name="Kwon K."/>
        </authorList>
    </citation>
    <scope>NUCLEOTIDE SEQUENCE</scope>
    <source>
        <strain evidence="3">KCTC 52353</strain>
    </source>
</reference>
<evidence type="ECO:0000313" key="3">
    <source>
        <dbReference type="EMBL" id="MDO5969242.1"/>
    </source>
</evidence>
<name>A0ABT8W7Y7_9FLAO</name>
<sequence>MKTSYLKTVLFLFLSIIAAQGNVYAQEDSDDDWDDDPFEGDSGYSSDGFHSQLSYTAGGGGGFVSESISNGYTIAYTEYLTGNSGNMTTGYSGAGLVFHVINVEGTNNEDLNSFSYVIDQPSDDSPYVNSENSNGNTSTNSNVGNNTTGNEDGSTPNPDLNLKVKNDGSVVIKVINLKLKHGKSKQFTVKVPYSLPVVKNLVGKLPDLQIPGIDIGNYELSGLAMVDGIAAYTVLTITADFPDYMSDDTIMTSVQIPIEGNGNSSVPDSNTSPDEDEEDVIVAEYTVEAPGDEEENQNNSTDDDTPLSPLADSATITKNTIVDNKRVVILKANGLIFNTTSYGMYLNIEVPEAWSPHSVREVGHIMKEGVGKIGTYVLGHFYNNWNGDINTIGQKTVTPGTFNSIRIRLDVDGFDGIENLEINISKDYQEQLEKQVLPPLYGYDTDIEVVRICDEFPLEAGRRFTKSVEITLPYYLNPETGGEGPSGIIYDDCGSVKAIYNFLDPINNGDGTRTYEEVEVIAYTDIPEGGCIEFEVEYIVEANDETDYHRFSLPHDRDYDITAGCEKAPCSEDALENCSDLILQAIALQNTPPPLMASREVIINYEKEFVAVIEQLGGETNQIVSTVYGNASANDVLELESHSEILKNIQSTLDISAPYDFNIGSITDAEGLRQVTEDTVETAAIDALPENQEVADQEMDFGDYLTIAEPFLVEALIAFLPGSDIIELVRSINNGDKLGVALAIAGLVATAVGGSAIKGALKSIKIFNKITQITRKLGTAAKAAAKAAKKGFETTMDNAGRLILKRGDDVVTVGDDLVKKFHEILGIPKGSRPNPNTYLDPQYISNHLAKFDDGAVRFTKQSNIDTYGTLGPNDAFTMPKSEYDNLIAETGGDLAQIETKLGLNPGDLTGDDAVIAWIEKNDFGEVKIPSGNESGVIDEFWQPGGITSGGVPEGIIDLSDPNLPYTKL</sequence>
<gene>
    <name evidence="3" type="ORF">Q4Q35_05425</name>
</gene>
<evidence type="ECO:0000256" key="2">
    <source>
        <dbReference type="SAM" id="SignalP"/>
    </source>
</evidence>
<feature type="compositionally biased region" description="Polar residues" evidence="1">
    <location>
        <begin position="256"/>
        <end position="272"/>
    </location>
</feature>
<comment type="caution">
    <text evidence="3">The sequence shown here is derived from an EMBL/GenBank/DDBJ whole genome shotgun (WGS) entry which is preliminary data.</text>
</comment>
<feature type="signal peptide" evidence="2">
    <location>
        <begin position="1"/>
        <end position="25"/>
    </location>
</feature>
<feature type="region of interest" description="Disordered" evidence="1">
    <location>
        <begin position="256"/>
        <end position="311"/>
    </location>
</feature>
<keyword evidence="2" id="KW-0732">Signal</keyword>